<comment type="caution">
    <text evidence="16">The sequence shown here is derived from an EMBL/GenBank/DDBJ whole genome shotgun (WGS) entry which is preliminary data.</text>
</comment>
<dbReference type="CDD" id="cd11660">
    <property type="entry name" value="SANT_TRF"/>
    <property type="match status" value="1"/>
</dbReference>
<keyword evidence="6" id="KW-0479">Metal-binding</keyword>
<dbReference type="FunFam" id="1.10.420.10:FF:000001">
    <property type="entry name" value="Peroxidase"/>
    <property type="match status" value="1"/>
</dbReference>
<evidence type="ECO:0000256" key="3">
    <source>
        <dbReference type="ARBA" id="ARBA00001970"/>
    </source>
</evidence>
<keyword evidence="17" id="KW-1185">Reference proteome</keyword>
<dbReference type="PANTHER" id="PTHR46993:SF14">
    <property type="entry name" value="OS07G0695900 PROTEIN"/>
    <property type="match status" value="1"/>
</dbReference>
<dbReference type="InterPro" id="IPR002016">
    <property type="entry name" value="Haem_peroxidase"/>
</dbReference>
<dbReference type="EMBL" id="JAAALK010000953">
    <property type="protein sequence ID" value="KAG8043996.1"/>
    <property type="molecule type" value="Genomic_DNA"/>
</dbReference>
<protein>
    <recommendedName>
        <fullName evidence="18">Peroxidase</fullName>
    </recommendedName>
</protein>
<evidence type="ECO:0000313" key="17">
    <source>
        <dbReference type="Proteomes" id="UP000729402"/>
    </source>
</evidence>
<keyword evidence="7" id="KW-0560">Oxidoreductase</keyword>
<comment type="cofactor">
    <cofactor evidence="2">
        <name>Ca(2+)</name>
        <dbReference type="ChEBI" id="CHEBI:29108"/>
    </cofactor>
</comment>
<dbReference type="Proteomes" id="UP000729402">
    <property type="component" value="Unassembled WGS sequence"/>
</dbReference>
<evidence type="ECO:0000256" key="5">
    <source>
        <dbReference type="ARBA" id="ARBA00022617"/>
    </source>
</evidence>
<dbReference type="Pfam" id="PF00141">
    <property type="entry name" value="peroxidase"/>
    <property type="match status" value="2"/>
</dbReference>
<evidence type="ECO:0000256" key="11">
    <source>
        <dbReference type="ARBA" id="ARBA00023283"/>
    </source>
</evidence>
<comment type="catalytic activity">
    <reaction evidence="1">
        <text>2 a phenolic donor + H2O2 = 2 a phenolic radical donor + 2 H2O</text>
        <dbReference type="Rhea" id="RHEA:56136"/>
        <dbReference type="ChEBI" id="CHEBI:15377"/>
        <dbReference type="ChEBI" id="CHEBI:16240"/>
        <dbReference type="ChEBI" id="CHEBI:139520"/>
        <dbReference type="ChEBI" id="CHEBI:139521"/>
        <dbReference type="EC" id="1.11.1.7"/>
    </reaction>
</comment>
<keyword evidence="5" id="KW-0349">Heme</keyword>
<feature type="domain" description="HTH myb-type" evidence="15">
    <location>
        <begin position="291"/>
        <end position="350"/>
    </location>
</feature>
<evidence type="ECO:0000256" key="8">
    <source>
        <dbReference type="ARBA" id="ARBA00023004"/>
    </source>
</evidence>
<feature type="domain" description="Plant heme peroxidase family profile" evidence="14">
    <location>
        <begin position="396"/>
        <end position="609"/>
    </location>
</feature>
<sequence length="628" mass="68475">MAITSAADAFLIFEFIIGHRPVPNSVFASLLVSLSSVSPHSSQRLRTALALRALDAALSDCVDAPALLHKAMAILTNPHIATYFPQRLSAPATADNTPAAAVANLKRLLDVAWASLPPSTLEIAADLIAGAGALHTWENADHALRSKLRLLVGESTEREILGKLKQYASTNHPVMVPEVDNAPQTHVDITQHQQESIQGAPNAQFKERLVTRTTVRGKDCDITEKIEDTTPHVTGEKNHQVMGSKRNLMEMNPTASTYEWGDGLGDCDAERSATKRRLPIFQNKTNPSPTAAKKTRKTWSEIQEKTLLEGVKKYGKGNWKDIKMAYPDVFANRSTVDLKDKFRNMERNISSSSRRRVVCGRIIPPGAGVVPAAASSVYCALLREGRAPAGHRHRRGLIRIFFHDCFPQGCDASVYLKGPNSEQDMGPNKSLQQRALQLVENIRAKVHAACGPTVSCTDISALATRAAVVLSRGPRYLGPGSACRPGGAVGGHTIGRSQCDFIRTPPDDTFSQNMAANCSTNPSRLQDLDVITPNEFDNAYYKALVRNRGVFTSDMALIRDPTTAPIVRRFARNQDAFFAQFADSMFKLSLVPRPRGNIGEIRRNCFRRNDGAPHLAANTTGGSFVASA</sequence>
<evidence type="ECO:0000313" key="16">
    <source>
        <dbReference type="EMBL" id="KAG8043996.1"/>
    </source>
</evidence>
<dbReference type="OrthoDB" id="608866at2759"/>
<dbReference type="GO" id="GO:0006979">
    <property type="term" value="P:response to oxidative stress"/>
    <property type="evidence" value="ECO:0007669"/>
    <property type="project" value="InterPro"/>
</dbReference>
<accession>A0A8J5V2U8</accession>
<evidence type="ECO:0000259" key="15">
    <source>
        <dbReference type="PROSITE" id="PS51294"/>
    </source>
</evidence>
<dbReference type="PROSITE" id="PS50090">
    <property type="entry name" value="MYB_LIKE"/>
    <property type="match status" value="1"/>
</dbReference>
<dbReference type="InterPro" id="IPR001005">
    <property type="entry name" value="SANT/Myb"/>
</dbReference>
<comment type="similarity">
    <text evidence="12">Belongs to the peroxidase family.</text>
</comment>
<proteinExistence type="inferred from homology"/>
<evidence type="ECO:0000256" key="12">
    <source>
        <dbReference type="RuleBase" id="RU004241"/>
    </source>
</evidence>
<dbReference type="GO" id="GO:0003677">
    <property type="term" value="F:DNA binding"/>
    <property type="evidence" value="ECO:0007669"/>
    <property type="project" value="UniProtKB-KW"/>
</dbReference>
<keyword evidence="10" id="KW-1015">Disulfide bond</keyword>
<dbReference type="Pfam" id="PF00249">
    <property type="entry name" value="Myb_DNA-binding"/>
    <property type="match status" value="1"/>
</dbReference>
<evidence type="ECO:0008006" key="18">
    <source>
        <dbReference type="Google" id="ProtNLM"/>
    </source>
</evidence>
<dbReference type="GO" id="GO:0046872">
    <property type="term" value="F:metal ion binding"/>
    <property type="evidence" value="ECO:0007669"/>
    <property type="project" value="UniProtKB-KW"/>
</dbReference>
<evidence type="ECO:0000259" key="13">
    <source>
        <dbReference type="PROSITE" id="PS50090"/>
    </source>
</evidence>
<dbReference type="GO" id="GO:0140825">
    <property type="term" value="F:lactoperoxidase activity"/>
    <property type="evidence" value="ECO:0007669"/>
    <property type="project" value="UniProtKB-EC"/>
</dbReference>
<feature type="domain" description="Myb-like" evidence="13">
    <location>
        <begin position="291"/>
        <end position="346"/>
    </location>
</feature>
<evidence type="ECO:0000259" key="14">
    <source>
        <dbReference type="PROSITE" id="PS50873"/>
    </source>
</evidence>
<keyword evidence="9" id="KW-0238">DNA-binding</keyword>
<keyword evidence="8" id="KW-0408">Iron</keyword>
<dbReference type="AlphaFoldDB" id="A0A8J5V2U8"/>
<organism evidence="16 17">
    <name type="scientific">Zizania palustris</name>
    <name type="common">Northern wild rice</name>
    <dbReference type="NCBI Taxonomy" id="103762"/>
    <lineage>
        <taxon>Eukaryota</taxon>
        <taxon>Viridiplantae</taxon>
        <taxon>Streptophyta</taxon>
        <taxon>Embryophyta</taxon>
        <taxon>Tracheophyta</taxon>
        <taxon>Spermatophyta</taxon>
        <taxon>Magnoliopsida</taxon>
        <taxon>Liliopsida</taxon>
        <taxon>Poales</taxon>
        <taxon>Poaceae</taxon>
        <taxon>BOP clade</taxon>
        <taxon>Oryzoideae</taxon>
        <taxon>Oryzeae</taxon>
        <taxon>Zizaniinae</taxon>
        <taxon>Zizania</taxon>
    </lineage>
</organism>
<evidence type="ECO:0000256" key="10">
    <source>
        <dbReference type="ARBA" id="ARBA00023157"/>
    </source>
</evidence>
<gene>
    <name evidence="16" type="ORF">GUJ93_ZPchr0458g22431</name>
</gene>
<dbReference type="SMART" id="SM00717">
    <property type="entry name" value="SANT"/>
    <property type="match status" value="1"/>
</dbReference>
<dbReference type="InterPro" id="IPR017930">
    <property type="entry name" value="Myb_dom"/>
</dbReference>
<evidence type="ECO:0000256" key="7">
    <source>
        <dbReference type="ARBA" id="ARBA00023002"/>
    </source>
</evidence>
<comment type="cofactor">
    <cofactor evidence="3">
        <name>heme b</name>
        <dbReference type="ChEBI" id="CHEBI:60344"/>
    </cofactor>
</comment>
<reference evidence="16" key="2">
    <citation type="submission" date="2021-02" db="EMBL/GenBank/DDBJ databases">
        <authorList>
            <person name="Kimball J.A."/>
            <person name="Haas M.W."/>
            <person name="Macchietto M."/>
            <person name="Kono T."/>
            <person name="Duquette J."/>
            <person name="Shao M."/>
        </authorList>
    </citation>
    <scope>NUCLEOTIDE SEQUENCE</scope>
    <source>
        <tissue evidence="16">Fresh leaf tissue</tissue>
    </source>
</reference>
<evidence type="ECO:0000256" key="2">
    <source>
        <dbReference type="ARBA" id="ARBA00001913"/>
    </source>
</evidence>
<evidence type="ECO:0000256" key="4">
    <source>
        <dbReference type="ARBA" id="ARBA00022559"/>
    </source>
</evidence>
<keyword evidence="11" id="KW-0873">Pyrrolidone carboxylic acid</keyword>
<evidence type="ECO:0000256" key="9">
    <source>
        <dbReference type="ARBA" id="ARBA00023125"/>
    </source>
</evidence>
<keyword evidence="4" id="KW-0575">Peroxidase</keyword>
<evidence type="ECO:0000256" key="6">
    <source>
        <dbReference type="ARBA" id="ARBA00022723"/>
    </source>
</evidence>
<dbReference type="GO" id="GO:0020037">
    <property type="term" value="F:heme binding"/>
    <property type="evidence" value="ECO:0007669"/>
    <property type="project" value="InterPro"/>
</dbReference>
<dbReference type="PANTHER" id="PTHR46993">
    <property type="entry name" value="MYB TRANSCRIPTION FACTOR"/>
    <property type="match status" value="1"/>
</dbReference>
<dbReference type="PROSITE" id="PS50873">
    <property type="entry name" value="PEROXIDASE_4"/>
    <property type="match status" value="1"/>
</dbReference>
<name>A0A8J5V2U8_ZIZPA</name>
<reference evidence="16" key="1">
    <citation type="journal article" date="2021" name="bioRxiv">
        <title>Whole Genome Assembly and Annotation of Northern Wild Rice, Zizania palustris L., Supports a Whole Genome Duplication in the Zizania Genus.</title>
        <authorList>
            <person name="Haas M."/>
            <person name="Kono T."/>
            <person name="Macchietto M."/>
            <person name="Millas R."/>
            <person name="McGilp L."/>
            <person name="Shao M."/>
            <person name="Duquette J."/>
            <person name="Hirsch C.N."/>
            <person name="Kimball J."/>
        </authorList>
    </citation>
    <scope>NUCLEOTIDE SEQUENCE</scope>
    <source>
        <tissue evidence="16">Fresh leaf tissue</tissue>
    </source>
</reference>
<dbReference type="PROSITE" id="PS51294">
    <property type="entry name" value="HTH_MYB"/>
    <property type="match status" value="1"/>
</dbReference>
<evidence type="ECO:0000256" key="1">
    <source>
        <dbReference type="ARBA" id="ARBA00000189"/>
    </source>
</evidence>